<accession>A0A0C2X766</accession>
<evidence type="ECO:0000313" key="1">
    <source>
        <dbReference type="EMBL" id="KIL65141.1"/>
    </source>
</evidence>
<proteinExistence type="predicted"/>
<name>A0A0C2X766_AMAMK</name>
<evidence type="ECO:0000313" key="2">
    <source>
        <dbReference type="Proteomes" id="UP000054549"/>
    </source>
</evidence>
<sequence>MCGPSQFRSYACHLRAGGCDHGTSAPHWQTAGRTFSNIFAAFTTSAICCMSLIN</sequence>
<organism evidence="1 2">
    <name type="scientific">Amanita muscaria (strain Koide BX008)</name>
    <dbReference type="NCBI Taxonomy" id="946122"/>
    <lineage>
        <taxon>Eukaryota</taxon>
        <taxon>Fungi</taxon>
        <taxon>Dikarya</taxon>
        <taxon>Basidiomycota</taxon>
        <taxon>Agaricomycotina</taxon>
        <taxon>Agaricomycetes</taxon>
        <taxon>Agaricomycetidae</taxon>
        <taxon>Agaricales</taxon>
        <taxon>Pluteineae</taxon>
        <taxon>Amanitaceae</taxon>
        <taxon>Amanita</taxon>
    </lineage>
</organism>
<protein>
    <submittedName>
        <fullName evidence="1">Uncharacterized protein</fullName>
    </submittedName>
</protein>
<dbReference type="Proteomes" id="UP000054549">
    <property type="component" value="Unassembled WGS sequence"/>
</dbReference>
<reference evidence="1 2" key="1">
    <citation type="submission" date="2014-04" db="EMBL/GenBank/DDBJ databases">
        <title>Evolutionary Origins and Diversification of the Mycorrhizal Mutualists.</title>
        <authorList>
            <consortium name="DOE Joint Genome Institute"/>
            <consortium name="Mycorrhizal Genomics Consortium"/>
            <person name="Kohler A."/>
            <person name="Kuo A."/>
            <person name="Nagy L.G."/>
            <person name="Floudas D."/>
            <person name="Copeland A."/>
            <person name="Barry K.W."/>
            <person name="Cichocki N."/>
            <person name="Veneault-Fourrey C."/>
            <person name="LaButti K."/>
            <person name="Lindquist E.A."/>
            <person name="Lipzen A."/>
            <person name="Lundell T."/>
            <person name="Morin E."/>
            <person name="Murat C."/>
            <person name="Riley R."/>
            <person name="Ohm R."/>
            <person name="Sun H."/>
            <person name="Tunlid A."/>
            <person name="Henrissat B."/>
            <person name="Grigoriev I.V."/>
            <person name="Hibbett D.S."/>
            <person name="Martin F."/>
        </authorList>
    </citation>
    <scope>NUCLEOTIDE SEQUENCE [LARGE SCALE GENOMIC DNA]</scope>
    <source>
        <strain evidence="1 2">Koide BX008</strain>
    </source>
</reference>
<dbReference type="EMBL" id="KN818244">
    <property type="protein sequence ID" value="KIL65141.1"/>
    <property type="molecule type" value="Genomic_DNA"/>
</dbReference>
<keyword evidence="2" id="KW-1185">Reference proteome</keyword>
<dbReference type="AlphaFoldDB" id="A0A0C2X766"/>
<dbReference type="InParanoid" id="A0A0C2X766"/>
<dbReference type="HOGENOM" id="CLU_3049835_0_0_1"/>
<gene>
    <name evidence="1" type="ORF">M378DRAFT_544127</name>
</gene>